<feature type="region of interest" description="Disordered" evidence="1">
    <location>
        <begin position="375"/>
        <end position="465"/>
    </location>
</feature>
<feature type="compositionally biased region" description="Polar residues" evidence="1">
    <location>
        <begin position="245"/>
        <end position="259"/>
    </location>
</feature>
<keyword evidence="3" id="KW-1185">Reference proteome</keyword>
<dbReference type="Proteomes" id="UP001198565">
    <property type="component" value="Unassembled WGS sequence"/>
</dbReference>
<name>A0ABS7R2N3_9ACTN</name>
<feature type="compositionally biased region" description="Gly residues" evidence="1">
    <location>
        <begin position="411"/>
        <end position="437"/>
    </location>
</feature>
<dbReference type="InterPro" id="IPR036689">
    <property type="entry name" value="ESAT-6-like_sf"/>
</dbReference>
<comment type="caution">
    <text evidence="2">The sequence shown here is derived from an EMBL/GenBank/DDBJ whole genome shotgun (WGS) entry which is preliminary data.</text>
</comment>
<evidence type="ECO:0000313" key="2">
    <source>
        <dbReference type="EMBL" id="MBY8889186.1"/>
    </source>
</evidence>
<evidence type="ECO:0000256" key="1">
    <source>
        <dbReference type="SAM" id="MobiDB-lite"/>
    </source>
</evidence>
<sequence>MRSDPGGGVPFDPSFKSSFEDLSLEDMNAMVASANSQHLTTTGEALVDAQSKIQGVADDLKSHLSGVSWQGDSARAFQDWGSQLTTQSYDLADYTGLVGEQLITAGSSLQYVQKAMPKSKRTECFVDPKKEQAAVKAEEPDRQEAITLMESLSSSYKWANGQISGGKAPNFQPVPYTPTGGLIEAYMRPYGSAVETPDTDVTPDYDPGGASRDPVYNESGSDGGVTAGRSGAQTSVPEADWRPASRTSLDSVAPPSTVTAARPPASARGGHDSPGTERGMRPGMLPPPYRTVETPPARAGNVVRVPPEASLNESDEGPGFPSSARSLGGGDAGQGIFGGTPQALSNPRSAGRYGRAIGGEAEVSAPGATAGFGSAPVSATSGVPSGRAGETISGQEQLRASAEEPAQFTSGGSGLVGGRSVGGLGTPGTPVGGGGRQGAARPDYLQEEEETWDVGRTDVVPPVLG</sequence>
<feature type="compositionally biased region" description="Basic and acidic residues" evidence="1">
    <location>
        <begin position="269"/>
        <end position="280"/>
    </location>
</feature>
<organism evidence="2 3">
    <name type="scientific">Streptantibioticus parmotrematis</name>
    <dbReference type="NCBI Taxonomy" id="2873249"/>
    <lineage>
        <taxon>Bacteria</taxon>
        <taxon>Bacillati</taxon>
        <taxon>Actinomycetota</taxon>
        <taxon>Actinomycetes</taxon>
        <taxon>Kitasatosporales</taxon>
        <taxon>Streptomycetaceae</taxon>
        <taxon>Streptantibioticus</taxon>
    </lineage>
</organism>
<dbReference type="RefSeq" id="WP_222982297.1">
    <property type="nucleotide sequence ID" value="NZ_JAINVZ010000037.1"/>
</dbReference>
<protein>
    <recommendedName>
        <fullName evidence="4">WXG100 family type VII secretion target</fullName>
    </recommendedName>
</protein>
<reference evidence="2 3" key="1">
    <citation type="submission" date="2021-08" db="EMBL/GenBank/DDBJ databases">
        <title>Streptomyces sp. PTM05 isolated from lichen.</title>
        <authorList>
            <person name="Somphong A."/>
            <person name="Phongsopitanun W."/>
            <person name="Tanasupawat S."/>
        </authorList>
    </citation>
    <scope>NUCLEOTIDE SEQUENCE [LARGE SCALE GENOMIC DNA]</scope>
    <source>
        <strain evidence="2 3">Ptm05</strain>
    </source>
</reference>
<feature type="compositionally biased region" description="Gly residues" evidence="1">
    <location>
        <begin position="327"/>
        <end position="338"/>
    </location>
</feature>
<evidence type="ECO:0008006" key="4">
    <source>
        <dbReference type="Google" id="ProtNLM"/>
    </source>
</evidence>
<proteinExistence type="predicted"/>
<evidence type="ECO:0000313" key="3">
    <source>
        <dbReference type="Proteomes" id="UP001198565"/>
    </source>
</evidence>
<dbReference type="SUPFAM" id="SSF140453">
    <property type="entry name" value="EsxAB dimer-like"/>
    <property type="match status" value="1"/>
</dbReference>
<feature type="region of interest" description="Disordered" evidence="1">
    <location>
        <begin position="193"/>
        <end position="352"/>
    </location>
</feature>
<dbReference type="EMBL" id="JAINVZ010000037">
    <property type="protein sequence ID" value="MBY8889186.1"/>
    <property type="molecule type" value="Genomic_DNA"/>
</dbReference>
<gene>
    <name evidence="2" type="ORF">K7472_30715</name>
</gene>
<accession>A0ABS7R2N3</accession>